<accession>G4TEN1</accession>
<evidence type="ECO:0000313" key="1">
    <source>
        <dbReference type="EMBL" id="CCA69786.1"/>
    </source>
</evidence>
<keyword evidence="2" id="KW-1185">Reference proteome</keyword>
<protein>
    <submittedName>
        <fullName evidence="1">Uncharacterized protein</fullName>
    </submittedName>
</protein>
<dbReference type="EMBL" id="CAFZ01000063">
    <property type="protein sequence ID" value="CCA69786.1"/>
    <property type="molecule type" value="Genomic_DNA"/>
</dbReference>
<proteinExistence type="predicted"/>
<dbReference type="InParanoid" id="G4TEN1"/>
<dbReference type="Proteomes" id="UP000007148">
    <property type="component" value="Unassembled WGS sequence"/>
</dbReference>
<name>G4TEN1_SERID</name>
<comment type="caution">
    <text evidence="1">The sequence shown here is derived from an EMBL/GenBank/DDBJ whole genome shotgun (WGS) entry which is preliminary data.</text>
</comment>
<dbReference type="AlphaFoldDB" id="G4TEN1"/>
<reference evidence="1 2" key="1">
    <citation type="journal article" date="2011" name="PLoS Pathog.">
        <title>Endophytic Life Strategies Decoded by Genome and Transcriptome Analyses of the Mutualistic Root Symbiont Piriformospora indica.</title>
        <authorList>
            <person name="Zuccaro A."/>
            <person name="Lahrmann U."/>
            <person name="Guldener U."/>
            <person name="Langen G."/>
            <person name="Pfiffi S."/>
            <person name="Biedenkopf D."/>
            <person name="Wong P."/>
            <person name="Samans B."/>
            <person name="Grimm C."/>
            <person name="Basiewicz M."/>
            <person name="Murat C."/>
            <person name="Martin F."/>
            <person name="Kogel K.H."/>
        </authorList>
    </citation>
    <scope>NUCLEOTIDE SEQUENCE [LARGE SCALE GENOMIC DNA]</scope>
    <source>
        <strain evidence="1 2">DSM 11827</strain>
    </source>
</reference>
<evidence type="ECO:0000313" key="2">
    <source>
        <dbReference type="Proteomes" id="UP000007148"/>
    </source>
</evidence>
<dbReference type="HOGENOM" id="CLU_2590638_0_0_1"/>
<sequence length="80" mass="8996">MATQNSAKSKGKSKSRWRFLRYAIRPSSKKHQMQNTDSIAPDVVINVVEASDILVPLKEARRTTKSIIDLKQALNDNQGD</sequence>
<organism evidence="1 2">
    <name type="scientific">Serendipita indica (strain DSM 11827)</name>
    <name type="common">Root endophyte fungus</name>
    <name type="synonym">Piriformospora indica</name>
    <dbReference type="NCBI Taxonomy" id="1109443"/>
    <lineage>
        <taxon>Eukaryota</taxon>
        <taxon>Fungi</taxon>
        <taxon>Dikarya</taxon>
        <taxon>Basidiomycota</taxon>
        <taxon>Agaricomycotina</taxon>
        <taxon>Agaricomycetes</taxon>
        <taxon>Sebacinales</taxon>
        <taxon>Serendipitaceae</taxon>
        <taxon>Serendipita</taxon>
    </lineage>
</organism>
<gene>
    <name evidence="1" type="ORF">PIIN_03726</name>
</gene>